<accession>A0A1N7IJ52</accession>
<evidence type="ECO:0000259" key="10">
    <source>
        <dbReference type="Pfam" id="PF02224"/>
    </source>
</evidence>
<proteinExistence type="inferred from homology"/>
<dbReference type="InterPro" id="IPR003136">
    <property type="entry name" value="Cytidylate_kin"/>
</dbReference>
<dbReference type="CDD" id="cd02020">
    <property type="entry name" value="CMPK"/>
    <property type="match status" value="1"/>
</dbReference>
<dbReference type="PANTHER" id="PTHR21299">
    <property type="entry name" value="CYTIDYLATE KINASE/PANTOATE-BETA-ALANINE LIGASE"/>
    <property type="match status" value="1"/>
</dbReference>
<dbReference type="Proteomes" id="UP000187608">
    <property type="component" value="Unassembled WGS sequence"/>
</dbReference>
<feature type="binding site" evidence="9">
    <location>
        <begin position="11"/>
        <end position="19"/>
    </location>
    <ligand>
        <name>ATP</name>
        <dbReference type="ChEBI" id="CHEBI:30616"/>
    </ligand>
</feature>
<evidence type="ECO:0000256" key="7">
    <source>
        <dbReference type="ARBA" id="ARBA00047615"/>
    </source>
</evidence>
<dbReference type="GO" id="GO:0006220">
    <property type="term" value="P:pyrimidine nucleotide metabolic process"/>
    <property type="evidence" value="ECO:0007669"/>
    <property type="project" value="UniProtKB-UniRule"/>
</dbReference>
<comment type="similarity">
    <text evidence="1 9">Belongs to the cytidylate kinase family. Type 1 subfamily.</text>
</comment>
<comment type="subcellular location">
    <subcellularLocation>
        <location evidence="9">Cytoplasm</location>
    </subcellularLocation>
</comment>
<evidence type="ECO:0000256" key="1">
    <source>
        <dbReference type="ARBA" id="ARBA00009427"/>
    </source>
</evidence>
<dbReference type="RefSeq" id="WP_076556491.1">
    <property type="nucleotide sequence ID" value="NZ_FTOC01000001.1"/>
</dbReference>
<keyword evidence="2 9" id="KW-0963">Cytoplasm</keyword>
<evidence type="ECO:0000256" key="2">
    <source>
        <dbReference type="ARBA" id="ARBA00022490"/>
    </source>
</evidence>
<keyword evidence="4 9" id="KW-0547">Nucleotide-binding</keyword>
<gene>
    <name evidence="9" type="primary">cmk</name>
    <name evidence="11" type="ORF">SAMN05421687_101222</name>
</gene>
<evidence type="ECO:0000256" key="6">
    <source>
        <dbReference type="ARBA" id="ARBA00022840"/>
    </source>
</evidence>
<dbReference type="GO" id="GO:0036430">
    <property type="term" value="F:CMP kinase activity"/>
    <property type="evidence" value="ECO:0007669"/>
    <property type="project" value="RHEA"/>
</dbReference>
<keyword evidence="3 9" id="KW-0808">Transferase</keyword>
<keyword evidence="6 9" id="KW-0067">ATP-binding</keyword>
<evidence type="ECO:0000313" key="11">
    <source>
        <dbReference type="EMBL" id="SIS37097.1"/>
    </source>
</evidence>
<organism evidence="11 12">
    <name type="scientific">Salimicrobium flavidum</name>
    <dbReference type="NCBI Taxonomy" id="570947"/>
    <lineage>
        <taxon>Bacteria</taxon>
        <taxon>Bacillati</taxon>
        <taxon>Bacillota</taxon>
        <taxon>Bacilli</taxon>
        <taxon>Bacillales</taxon>
        <taxon>Bacillaceae</taxon>
        <taxon>Salimicrobium</taxon>
    </lineage>
</organism>
<name>A0A1N7IJ52_9BACI</name>
<dbReference type="GO" id="GO:0005829">
    <property type="term" value="C:cytosol"/>
    <property type="evidence" value="ECO:0007669"/>
    <property type="project" value="TreeGrafter"/>
</dbReference>
<dbReference type="AlphaFoldDB" id="A0A1N7IJ52"/>
<dbReference type="GO" id="GO:0036431">
    <property type="term" value="F:dCMP kinase activity"/>
    <property type="evidence" value="ECO:0007669"/>
    <property type="project" value="InterPro"/>
</dbReference>
<comment type="catalytic activity">
    <reaction evidence="7 9">
        <text>dCMP + ATP = dCDP + ADP</text>
        <dbReference type="Rhea" id="RHEA:25094"/>
        <dbReference type="ChEBI" id="CHEBI:30616"/>
        <dbReference type="ChEBI" id="CHEBI:57566"/>
        <dbReference type="ChEBI" id="CHEBI:58593"/>
        <dbReference type="ChEBI" id="CHEBI:456216"/>
        <dbReference type="EC" id="2.7.4.25"/>
    </reaction>
</comment>
<dbReference type="EC" id="2.7.4.25" evidence="9"/>
<dbReference type="PANTHER" id="PTHR21299:SF2">
    <property type="entry name" value="CYTIDYLATE KINASE"/>
    <property type="match status" value="1"/>
</dbReference>
<dbReference type="NCBIfam" id="TIGR00017">
    <property type="entry name" value="cmk"/>
    <property type="match status" value="1"/>
</dbReference>
<protein>
    <recommendedName>
        <fullName evidence="9">Cytidylate kinase</fullName>
        <shortName evidence="9">CK</shortName>
        <ecNumber evidence="9">2.7.4.25</ecNumber>
    </recommendedName>
    <alternativeName>
        <fullName evidence="9">Cytidine monophosphate kinase</fullName>
        <shortName evidence="9">CMP kinase</shortName>
    </alternativeName>
</protein>
<evidence type="ECO:0000313" key="12">
    <source>
        <dbReference type="Proteomes" id="UP000187608"/>
    </source>
</evidence>
<evidence type="ECO:0000256" key="4">
    <source>
        <dbReference type="ARBA" id="ARBA00022741"/>
    </source>
</evidence>
<feature type="domain" description="Cytidylate kinase" evidence="10">
    <location>
        <begin position="7"/>
        <end position="220"/>
    </location>
</feature>
<dbReference type="EMBL" id="FTOC01000001">
    <property type="protein sequence ID" value="SIS37097.1"/>
    <property type="molecule type" value="Genomic_DNA"/>
</dbReference>
<comment type="catalytic activity">
    <reaction evidence="8 9">
        <text>CMP + ATP = CDP + ADP</text>
        <dbReference type="Rhea" id="RHEA:11600"/>
        <dbReference type="ChEBI" id="CHEBI:30616"/>
        <dbReference type="ChEBI" id="CHEBI:58069"/>
        <dbReference type="ChEBI" id="CHEBI:60377"/>
        <dbReference type="ChEBI" id="CHEBI:456216"/>
        <dbReference type="EC" id="2.7.4.25"/>
    </reaction>
</comment>
<sequence length="225" mass="25297">MPETISIAIDGPAAAGKSTVAKKVAHELTYIYVDTGAMYRALTFKAIKDKVDLSSEEEVHKVLMNCDIQFEQSKDGQLVYVNEEEVTKDIRTQEVTNHVSAVSSYPSVRKEMVNRQQKMIHGRNVVMDGRDIGTKVIPDADLKIFMVASVEERARRRHEENVRSGYPSDIEELKEDIKRRDDIDSNRQASPLVKAKDGVEIDTTDMSIEDVVKVIMDLAKEKGGQ</sequence>
<dbReference type="GO" id="GO:0005524">
    <property type="term" value="F:ATP binding"/>
    <property type="evidence" value="ECO:0007669"/>
    <property type="project" value="UniProtKB-UniRule"/>
</dbReference>
<evidence type="ECO:0000256" key="3">
    <source>
        <dbReference type="ARBA" id="ARBA00022679"/>
    </source>
</evidence>
<dbReference type="InterPro" id="IPR011994">
    <property type="entry name" value="Cytidylate_kinase_dom"/>
</dbReference>
<evidence type="ECO:0000256" key="8">
    <source>
        <dbReference type="ARBA" id="ARBA00048478"/>
    </source>
</evidence>
<dbReference type="OrthoDB" id="9807434at2"/>
<dbReference type="GO" id="GO:0015949">
    <property type="term" value="P:nucleobase-containing small molecule interconversion"/>
    <property type="evidence" value="ECO:0007669"/>
    <property type="project" value="TreeGrafter"/>
</dbReference>
<keyword evidence="5 9" id="KW-0418">Kinase</keyword>
<dbReference type="InterPro" id="IPR027417">
    <property type="entry name" value="P-loop_NTPase"/>
</dbReference>
<dbReference type="HAMAP" id="MF_00238">
    <property type="entry name" value="Cytidyl_kinase_type1"/>
    <property type="match status" value="1"/>
</dbReference>
<dbReference type="STRING" id="570947.SAMN05421687_101222"/>
<keyword evidence="12" id="KW-1185">Reference proteome</keyword>
<dbReference type="SUPFAM" id="SSF52540">
    <property type="entry name" value="P-loop containing nucleoside triphosphate hydrolases"/>
    <property type="match status" value="1"/>
</dbReference>
<evidence type="ECO:0000256" key="9">
    <source>
        <dbReference type="HAMAP-Rule" id="MF_00238"/>
    </source>
</evidence>
<evidence type="ECO:0000256" key="5">
    <source>
        <dbReference type="ARBA" id="ARBA00022777"/>
    </source>
</evidence>
<reference evidence="12" key="1">
    <citation type="submission" date="2017-01" db="EMBL/GenBank/DDBJ databases">
        <authorList>
            <person name="Varghese N."/>
            <person name="Submissions S."/>
        </authorList>
    </citation>
    <scope>NUCLEOTIDE SEQUENCE [LARGE SCALE GENOMIC DNA]</scope>
    <source>
        <strain evidence="12">DSM 23127</strain>
    </source>
</reference>
<dbReference type="Gene3D" id="3.40.50.300">
    <property type="entry name" value="P-loop containing nucleotide triphosphate hydrolases"/>
    <property type="match status" value="1"/>
</dbReference>
<dbReference type="Pfam" id="PF02224">
    <property type="entry name" value="Cytidylate_kin"/>
    <property type="match status" value="1"/>
</dbReference>